<keyword evidence="2" id="KW-1185">Reference proteome</keyword>
<accession>A0ABC9WD66</accession>
<dbReference type="Proteomes" id="UP001623348">
    <property type="component" value="Unassembled WGS sequence"/>
</dbReference>
<evidence type="ECO:0008006" key="3">
    <source>
        <dbReference type="Google" id="ProtNLM"/>
    </source>
</evidence>
<proteinExistence type="predicted"/>
<organism evidence="1 2">
    <name type="scientific">Grus japonensis</name>
    <name type="common">Japanese crane</name>
    <name type="synonym">Red-crowned crane</name>
    <dbReference type="NCBI Taxonomy" id="30415"/>
    <lineage>
        <taxon>Eukaryota</taxon>
        <taxon>Metazoa</taxon>
        <taxon>Chordata</taxon>
        <taxon>Craniata</taxon>
        <taxon>Vertebrata</taxon>
        <taxon>Euteleostomi</taxon>
        <taxon>Archelosauria</taxon>
        <taxon>Archosauria</taxon>
        <taxon>Dinosauria</taxon>
        <taxon>Saurischia</taxon>
        <taxon>Theropoda</taxon>
        <taxon>Coelurosauria</taxon>
        <taxon>Aves</taxon>
        <taxon>Neognathae</taxon>
        <taxon>Neoaves</taxon>
        <taxon>Gruiformes</taxon>
        <taxon>Gruidae</taxon>
        <taxon>Grus</taxon>
    </lineage>
</organism>
<gene>
    <name evidence="1" type="ORF">GRJ2_000811700</name>
</gene>
<protein>
    <recommendedName>
        <fullName evidence="3">Rna-directed dna polymerase from mobile element jockey-like</fullName>
    </recommendedName>
</protein>
<name>A0ABC9WD66_GRUJA</name>
<comment type="caution">
    <text evidence="1">The sequence shown here is derived from an EMBL/GenBank/DDBJ whole genome shotgun (WGS) entry which is preliminary data.</text>
</comment>
<dbReference type="PANTHER" id="PTHR33332">
    <property type="entry name" value="REVERSE TRANSCRIPTASE DOMAIN-CONTAINING PROTEIN"/>
    <property type="match status" value="1"/>
</dbReference>
<dbReference type="AlphaFoldDB" id="A0ABC9WD66"/>
<reference evidence="1 2" key="1">
    <citation type="submission" date="2024-06" db="EMBL/GenBank/DDBJ databases">
        <title>The draft genome of Grus japonensis, version 3.</title>
        <authorList>
            <person name="Nabeshima K."/>
            <person name="Suzuki S."/>
            <person name="Onuma M."/>
        </authorList>
    </citation>
    <scope>NUCLEOTIDE SEQUENCE [LARGE SCALE GENOMIC DNA]</scope>
    <source>
        <strain evidence="1 2">451A</strain>
    </source>
</reference>
<dbReference type="EMBL" id="BAAFJT010000002">
    <property type="protein sequence ID" value="GAB0183464.1"/>
    <property type="molecule type" value="Genomic_DNA"/>
</dbReference>
<dbReference type="PRINTS" id="PR01345">
    <property type="entry name" value="CERVTRCPTASE"/>
</dbReference>
<evidence type="ECO:0000313" key="1">
    <source>
        <dbReference type="EMBL" id="GAB0183464.1"/>
    </source>
</evidence>
<sequence length="148" mass="16791">MIWTRGSSAPSVRWAHDTKLCGTVDLLEGGKALQRDLDRLDQWTEANCMRLNTAQCQVLHLGHNNPIQHYRLGEEWLESCLEEKDLGVLVDSRLNMSQQCAQVAKKANSILACIRNSVANRTGEVIVPLYSALVRLHLKCCVQFWDHH</sequence>
<evidence type="ECO:0000313" key="2">
    <source>
        <dbReference type="Proteomes" id="UP001623348"/>
    </source>
</evidence>